<proteinExistence type="predicted"/>
<feature type="chain" id="PRO_5011233835" evidence="1">
    <location>
        <begin position="23"/>
        <end position="113"/>
    </location>
</feature>
<dbReference type="KEGG" id="ngv:CDO52_14830"/>
<organism evidence="2 3">
    <name type="scientific">Nocardiopsis gilva YIM 90087</name>
    <dbReference type="NCBI Taxonomy" id="1235441"/>
    <lineage>
        <taxon>Bacteria</taxon>
        <taxon>Bacillati</taxon>
        <taxon>Actinomycetota</taxon>
        <taxon>Actinomycetes</taxon>
        <taxon>Streptosporangiales</taxon>
        <taxon>Nocardiopsidaceae</taxon>
        <taxon>Nocardiopsis</taxon>
    </lineage>
</organism>
<keyword evidence="1" id="KW-0732">Signal</keyword>
<feature type="signal peptide" evidence="1">
    <location>
        <begin position="1"/>
        <end position="22"/>
    </location>
</feature>
<evidence type="ECO:0000313" key="2">
    <source>
        <dbReference type="EMBL" id="ASU83886.1"/>
    </source>
</evidence>
<evidence type="ECO:0000256" key="1">
    <source>
        <dbReference type="SAM" id="SignalP"/>
    </source>
</evidence>
<reference evidence="2 3" key="1">
    <citation type="submission" date="2017-08" db="EMBL/GenBank/DDBJ databases">
        <title>The complete genome sequence of Nocardiopsis gilva YIM 90087.</title>
        <authorList>
            <person name="Yin M."/>
            <person name="Tang S."/>
        </authorList>
    </citation>
    <scope>NUCLEOTIDE SEQUENCE [LARGE SCALE GENOMIC DNA]</scope>
    <source>
        <strain evidence="2 3">YIM 90087</strain>
    </source>
</reference>
<protein>
    <submittedName>
        <fullName evidence="2">Uncharacterized protein</fullName>
    </submittedName>
</protein>
<sequence>MFLLGIAIAGPVLALGATPASASDAPDGTIAPKGSVCRTHNPPGPGKATACRTWNAQGGGYYGGSWTWSGTHGVYVQGWFDGRVMTLPESGFYHGVKKFLTRGCKGSRCTRWS</sequence>
<gene>
    <name evidence="2" type="ORF">CDO52_14830</name>
</gene>
<keyword evidence="3" id="KW-1185">Reference proteome</keyword>
<dbReference type="EMBL" id="CP022753">
    <property type="protein sequence ID" value="ASU83886.1"/>
    <property type="molecule type" value="Genomic_DNA"/>
</dbReference>
<dbReference type="Proteomes" id="UP000215005">
    <property type="component" value="Chromosome"/>
</dbReference>
<name>A0A223S6Z4_9ACTN</name>
<accession>A0A223S6Z4</accession>
<evidence type="ECO:0000313" key="3">
    <source>
        <dbReference type="Proteomes" id="UP000215005"/>
    </source>
</evidence>
<dbReference type="AlphaFoldDB" id="A0A223S6Z4"/>